<evidence type="ECO:0000256" key="3">
    <source>
        <dbReference type="ARBA" id="ARBA00010742"/>
    </source>
</evidence>
<evidence type="ECO:0000256" key="1">
    <source>
        <dbReference type="ARBA" id="ARBA00004308"/>
    </source>
</evidence>
<protein>
    <submittedName>
        <fullName evidence="9">Aliphatic sulfonate ABC transporter periplasmic ligand-binding protein (ABC.SN.S)</fullName>
    </submittedName>
</protein>
<dbReference type="PANTHER" id="PTHR30024">
    <property type="entry name" value="ALIPHATIC SULFONATES-BINDING PROTEIN-RELATED"/>
    <property type="match status" value="1"/>
</dbReference>
<comment type="similarity">
    <text evidence="3">Belongs to the bacterial solute-binding protein SsuA/TauA family.</text>
</comment>
<evidence type="ECO:0000256" key="5">
    <source>
        <dbReference type="ARBA" id="ARBA00022475"/>
    </source>
</evidence>
<keyword evidence="6" id="KW-0997">Cell inner membrane</keyword>
<proteinExistence type="inferred from homology"/>
<dbReference type="Gene3D" id="3.40.190.10">
    <property type="entry name" value="Periplasmic binding protein-like II"/>
    <property type="match status" value="2"/>
</dbReference>
<evidence type="ECO:0000256" key="8">
    <source>
        <dbReference type="ARBA" id="ARBA00023136"/>
    </source>
</evidence>
<organism evidence="9">
    <name type="scientific">uncultured marine thaumarchaeote KM3_126_H01</name>
    <dbReference type="NCBI Taxonomy" id="1455995"/>
    <lineage>
        <taxon>Archaea</taxon>
        <taxon>Nitrososphaerota</taxon>
        <taxon>environmental samples</taxon>
    </lineage>
</organism>
<dbReference type="GO" id="GO:0042597">
    <property type="term" value="C:periplasmic space"/>
    <property type="evidence" value="ECO:0007669"/>
    <property type="project" value="UniProtKB-SubCell"/>
</dbReference>
<reference evidence="9" key="1">
    <citation type="journal article" date="2014" name="Genome Biol. Evol.">
        <title>Pangenome evidence for extensive interdomain horizontal transfer affecting lineage core and shell genes in uncultured planktonic thaumarchaeota and euryarchaeota.</title>
        <authorList>
            <person name="Deschamps P."/>
            <person name="Zivanovic Y."/>
            <person name="Moreira D."/>
            <person name="Rodriguez-Valera F."/>
            <person name="Lopez-Garcia P."/>
        </authorList>
    </citation>
    <scope>NUCLEOTIDE SEQUENCE</scope>
</reference>
<keyword evidence="4" id="KW-0813">Transport</keyword>
<evidence type="ECO:0000256" key="4">
    <source>
        <dbReference type="ARBA" id="ARBA00022448"/>
    </source>
</evidence>
<dbReference type="InterPro" id="IPR044527">
    <property type="entry name" value="NrtA/CpmA_ABC-bd_dom"/>
</dbReference>
<evidence type="ECO:0000313" key="9">
    <source>
        <dbReference type="EMBL" id="AIE99953.1"/>
    </source>
</evidence>
<keyword evidence="8" id="KW-0472">Membrane</keyword>
<name>A0A075G8N1_9ARCH</name>
<dbReference type="GO" id="GO:0042626">
    <property type="term" value="F:ATPase-coupled transmembrane transporter activity"/>
    <property type="evidence" value="ECO:0007669"/>
    <property type="project" value="InterPro"/>
</dbReference>
<dbReference type="EMBL" id="KF900577">
    <property type="protein sequence ID" value="AIE99953.1"/>
    <property type="molecule type" value="Genomic_DNA"/>
</dbReference>
<dbReference type="InterPro" id="IPR010067">
    <property type="entry name" value="ABC_SsuA_sub-bd"/>
</dbReference>
<dbReference type="CDD" id="cd13553">
    <property type="entry name" value="PBP2_NrtA_CpmA_like"/>
    <property type="match status" value="1"/>
</dbReference>
<dbReference type="AlphaFoldDB" id="A0A075G8N1"/>
<evidence type="ECO:0000256" key="6">
    <source>
        <dbReference type="ARBA" id="ARBA00022519"/>
    </source>
</evidence>
<dbReference type="NCBIfam" id="TIGR01728">
    <property type="entry name" value="SsuA_fam"/>
    <property type="match status" value="1"/>
</dbReference>
<accession>A0A075G8N1</accession>
<evidence type="ECO:0000256" key="7">
    <source>
        <dbReference type="ARBA" id="ARBA00022729"/>
    </source>
</evidence>
<sequence>MKISIVITLGIAAVIAIAVIATIGSGLEQSSQSKIRVAFFPSIGHAVPIVGIENGIFEKGIGEQIQIETKLFDSGPQVIESIFASSIDVAYVGPGPVINGFLKSHGKDIRILAGAASGGASFIVQPDSGLDSIENFDGKRIASPQISNSQDVSLRYYLASNDLKPVEKGGTVFVLNISNPDIYTLFAKGDIDGAWVPEPWATMLVQDLDGVRLFNEEKLWPNEQFASVLLIARTDYLENNHELVQNWLKSHKETVAWINSNPDQSKSIFESFLKKHMGKSLPTKIIDESFSNLTITSDPIKNSVLTFAERADSLGYLGRTGYNLDGIFYQPDLNLNAMVKQLIG</sequence>
<comment type="subcellular location">
    <subcellularLocation>
        <location evidence="1">Endomembrane system</location>
    </subcellularLocation>
    <subcellularLocation>
        <location evidence="2">Periplasm</location>
    </subcellularLocation>
</comment>
<dbReference type="GO" id="GO:0012505">
    <property type="term" value="C:endomembrane system"/>
    <property type="evidence" value="ECO:0007669"/>
    <property type="project" value="UniProtKB-SubCell"/>
</dbReference>
<dbReference type="PANTHER" id="PTHR30024:SF47">
    <property type="entry name" value="TAURINE-BINDING PERIPLASMIC PROTEIN"/>
    <property type="match status" value="1"/>
</dbReference>
<dbReference type="GO" id="GO:0016020">
    <property type="term" value="C:membrane"/>
    <property type="evidence" value="ECO:0007669"/>
    <property type="project" value="InterPro"/>
</dbReference>
<gene>
    <name evidence="9" type="primary">ABC.SN.S</name>
</gene>
<dbReference type="SUPFAM" id="SSF53850">
    <property type="entry name" value="Periplasmic binding protein-like II"/>
    <property type="match status" value="1"/>
</dbReference>
<evidence type="ECO:0000256" key="2">
    <source>
        <dbReference type="ARBA" id="ARBA00004418"/>
    </source>
</evidence>
<dbReference type="Pfam" id="PF13379">
    <property type="entry name" value="NMT1_2"/>
    <property type="match status" value="1"/>
</dbReference>
<keyword evidence="5" id="KW-1003">Cell membrane</keyword>
<keyword evidence="7" id="KW-0732">Signal</keyword>